<protein>
    <submittedName>
        <fullName evidence="2">PetM family of cytochrome b6f complex subunit 7</fullName>
    </submittedName>
</protein>
<dbReference type="AlphaFoldDB" id="A0A921E300"/>
<name>A0A921E300_9HYPH</name>
<feature type="transmembrane region" description="Helical" evidence="1">
    <location>
        <begin position="78"/>
        <end position="101"/>
    </location>
</feature>
<comment type="caution">
    <text evidence="2">The sequence shown here is derived from an EMBL/GenBank/DDBJ whole genome shotgun (WGS) entry which is preliminary data.</text>
</comment>
<keyword evidence="1" id="KW-1133">Transmembrane helix</keyword>
<evidence type="ECO:0000256" key="1">
    <source>
        <dbReference type="SAM" id="Phobius"/>
    </source>
</evidence>
<keyword evidence="1" id="KW-0812">Transmembrane</keyword>
<dbReference type="EMBL" id="DYYG01000033">
    <property type="protein sequence ID" value="HJE23968.1"/>
    <property type="molecule type" value="Genomic_DNA"/>
</dbReference>
<proteinExistence type="predicted"/>
<evidence type="ECO:0000313" key="3">
    <source>
        <dbReference type="Proteomes" id="UP000742631"/>
    </source>
</evidence>
<gene>
    <name evidence="2" type="ORF">K8W01_09950</name>
</gene>
<reference evidence="2" key="2">
    <citation type="submission" date="2021-09" db="EMBL/GenBank/DDBJ databases">
        <authorList>
            <person name="Gilroy R."/>
        </authorList>
    </citation>
    <scope>NUCLEOTIDE SEQUENCE</scope>
    <source>
        <strain evidence="2">316</strain>
    </source>
</reference>
<sequence>MLRTVSRFLGLPFFSRALGLVVMAAGFVQLCYDGARSIANNGFRITSLAELIQALPQERLSALAKTIRQTAPWADTVVLMPLGLVPAAVFGLGLGALLIWLGQPPREPIGFLTRP</sequence>
<evidence type="ECO:0000313" key="2">
    <source>
        <dbReference type="EMBL" id="HJE23968.1"/>
    </source>
</evidence>
<dbReference type="Proteomes" id="UP000742631">
    <property type="component" value="Unassembled WGS sequence"/>
</dbReference>
<reference evidence="2" key="1">
    <citation type="journal article" date="2021" name="PeerJ">
        <title>Extensive microbial diversity within the chicken gut microbiome revealed by metagenomics and culture.</title>
        <authorList>
            <person name="Gilroy R."/>
            <person name="Ravi A."/>
            <person name="Getino M."/>
            <person name="Pursley I."/>
            <person name="Horton D.L."/>
            <person name="Alikhan N.F."/>
            <person name="Baker D."/>
            <person name="Gharbi K."/>
            <person name="Hall N."/>
            <person name="Watson M."/>
            <person name="Adriaenssens E.M."/>
            <person name="Foster-Nyarko E."/>
            <person name="Jarju S."/>
            <person name="Secka A."/>
            <person name="Antonio M."/>
            <person name="Oren A."/>
            <person name="Chaudhuri R.R."/>
            <person name="La Ragione R."/>
            <person name="Hildebrand F."/>
            <person name="Pallen M.J."/>
        </authorList>
    </citation>
    <scope>NUCLEOTIDE SEQUENCE</scope>
    <source>
        <strain evidence="2">316</strain>
    </source>
</reference>
<organism evidence="2 3">
    <name type="scientific">Methylorubrum populi</name>
    <dbReference type="NCBI Taxonomy" id="223967"/>
    <lineage>
        <taxon>Bacteria</taxon>
        <taxon>Pseudomonadati</taxon>
        <taxon>Pseudomonadota</taxon>
        <taxon>Alphaproteobacteria</taxon>
        <taxon>Hyphomicrobiales</taxon>
        <taxon>Methylobacteriaceae</taxon>
        <taxon>Methylorubrum</taxon>
    </lineage>
</organism>
<keyword evidence="1" id="KW-0472">Membrane</keyword>
<accession>A0A921E300</accession>